<organism evidence="1 2">
    <name type="scientific">Melia azedarach</name>
    <name type="common">Chinaberry tree</name>
    <dbReference type="NCBI Taxonomy" id="155640"/>
    <lineage>
        <taxon>Eukaryota</taxon>
        <taxon>Viridiplantae</taxon>
        <taxon>Streptophyta</taxon>
        <taxon>Embryophyta</taxon>
        <taxon>Tracheophyta</taxon>
        <taxon>Spermatophyta</taxon>
        <taxon>Magnoliopsida</taxon>
        <taxon>eudicotyledons</taxon>
        <taxon>Gunneridae</taxon>
        <taxon>Pentapetalae</taxon>
        <taxon>rosids</taxon>
        <taxon>malvids</taxon>
        <taxon>Sapindales</taxon>
        <taxon>Meliaceae</taxon>
        <taxon>Melia</taxon>
    </lineage>
</organism>
<dbReference type="EMBL" id="CM051396">
    <property type="protein sequence ID" value="KAJ4722860.1"/>
    <property type="molecule type" value="Genomic_DNA"/>
</dbReference>
<gene>
    <name evidence="1" type="ORF">OWV82_006297</name>
</gene>
<proteinExistence type="predicted"/>
<keyword evidence="2" id="KW-1185">Reference proteome</keyword>
<accession>A0ACC1YGA1</accession>
<sequence>MAEVKLLGTWTSPFNHRVKLALKLKGIPFEYFEEDLSNKSALLLQYNPIHKKVPVLVHGGKPVNESTVIIEYLEEIWPQNPLLPADPYDRAQARFWVKFVEDKASAIPRFLFTAGQEQEKPMKDLLDILETAEKQGLGGKKFYHGEKVGIVDIAFVSIFYWLEVIQDVVGIKLYEPNKFPAVHSWLENFKKEPVIQENLPTYDDLFAAFKAARGKLVPSA</sequence>
<reference evidence="1 2" key="1">
    <citation type="journal article" date="2023" name="Science">
        <title>Complex scaffold remodeling in plant triterpene biosynthesis.</title>
        <authorList>
            <person name="De La Pena R."/>
            <person name="Hodgson H."/>
            <person name="Liu J.C."/>
            <person name="Stephenson M.J."/>
            <person name="Martin A.C."/>
            <person name="Owen C."/>
            <person name="Harkess A."/>
            <person name="Leebens-Mack J."/>
            <person name="Jimenez L.E."/>
            <person name="Osbourn A."/>
            <person name="Sattely E.S."/>
        </authorList>
    </citation>
    <scope>NUCLEOTIDE SEQUENCE [LARGE SCALE GENOMIC DNA]</scope>
    <source>
        <strain evidence="2">cv. JPN11</strain>
        <tissue evidence="1">Leaf</tissue>
    </source>
</reference>
<evidence type="ECO:0000313" key="1">
    <source>
        <dbReference type="EMBL" id="KAJ4722860.1"/>
    </source>
</evidence>
<name>A0ACC1YGA1_MELAZ</name>
<comment type="caution">
    <text evidence="1">The sequence shown here is derived from an EMBL/GenBank/DDBJ whole genome shotgun (WGS) entry which is preliminary data.</text>
</comment>
<protein>
    <submittedName>
        <fullName evidence="1">Glutathione s-transferase</fullName>
    </submittedName>
</protein>
<evidence type="ECO:0000313" key="2">
    <source>
        <dbReference type="Proteomes" id="UP001164539"/>
    </source>
</evidence>
<dbReference type="Proteomes" id="UP001164539">
    <property type="component" value="Chromosome 3"/>
</dbReference>